<reference evidence="1" key="1">
    <citation type="submission" date="2020-02" db="EMBL/GenBank/DDBJ databases">
        <authorList>
            <person name="Meier V. D."/>
        </authorList>
    </citation>
    <scope>NUCLEOTIDE SEQUENCE</scope>
    <source>
        <strain evidence="1">AVDCRST_MAG88</strain>
    </source>
</reference>
<dbReference type="AlphaFoldDB" id="A0A6J4UBM4"/>
<evidence type="ECO:0000313" key="1">
    <source>
        <dbReference type="EMBL" id="CAA9546313.1"/>
    </source>
</evidence>
<sequence>GVAGTRGAAGRVRGRGAGRLLSWSFVRRG</sequence>
<feature type="non-terminal residue" evidence="1">
    <location>
        <position position="29"/>
    </location>
</feature>
<accession>A0A6J4UBM4</accession>
<organism evidence="1">
    <name type="scientific">uncultured Thermomicrobiales bacterium</name>
    <dbReference type="NCBI Taxonomy" id="1645740"/>
    <lineage>
        <taxon>Bacteria</taxon>
        <taxon>Pseudomonadati</taxon>
        <taxon>Thermomicrobiota</taxon>
        <taxon>Thermomicrobia</taxon>
        <taxon>Thermomicrobiales</taxon>
        <taxon>environmental samples</taxon>
    </lineage>
</organism>
<proteinExistence type="predicted"/>
<protein>
    <submittedName>
        <fullName evidence="1">Uncharacterized protein</fullName>
    </submittedName>
</protein>
<dbReference type="EMBL" id="CADCWM010000145">
    <property type="protein sequence ID" value="CAA9546313.1"/>
    <property type="molecule type" value="Genomic_DNA"/>
</dbReference>
<gene>
    <name evidence="1" type="ORF">AVDCRST_MAG88-434</name>
</gene>
<name>A0A6J4UBM4_9BACT</name>
<feature type="non-terminal residue" evidence="1">
    <location>
        <position position="1"/>
    </location>
</feature>